<evidence type="ECO:0000313" key="2">
    <source>
        <dbReference type="EMBL" id="RSL18548.1"/>
    </source>
</evidence>
<dbReference type="RefSeq" id="WP_125486898.1">
    <property type="nucleotide sequence ID" value="NZ_RSDW01000001.1"/>
</dbReference>
<keyword evidence="1" id="KW-0812">Transmembrane</keyword>
<gene>
    <name evidence="2" type="ORF">EDE15_4137</name>
</gene>
<dbReference type="EMBL" id="RSDW01000001">
    <property type="protein sequence ID" value="RSL18548.1"/>
    <property type="molecule type" value="Genomic_DNA"/>
</dbReference>
<keyword evidence="3" id="KW-1185">Reference proteome</keyword>
<feature type="transmembrane region" description="Helical" evidence="1">
    <location>
        <begin position="12"/>
        <end position="31"/>
    </location>
</feature>
<proteinExistence type="predicted"/>
<evidence type="ECO:0000313" key="3">
    <source>
        <dbReference type="Proteomes" id="UP000269669"/>
    </source>
</evidence>
<reference evidence="2 3" key="1">
    <citation type="submission" date="2018-12" db="EMBL/GenBank/DDBJ databases">
        <title>Sequencing of bacterial isolates from soil warming experiment in Harvard Forest, Massachusetts, USA.</title>
        <authorList>
            <person name="Deangelis K."/>
        </authorList>
    </citation>
    <scope>NUCLEOTIDE SEQUENCE [LARGE SCALE GENOMIC DNA]</scope>
    <source>
        <strain evidence="2 3">EB153</strain>
    </source>
</reference>
<organism evidence="2 3">
    <name type="scientific">Edaphobacter aggregans</name>
    <dbReference type="NCBI Taxonomy" id="570835"/>
    <lineage>
        <taxon>Bacteria</taxon>
        <taxon>Pseudomonadati</taxon>
        <taxon>Acidobacteriota</taxon>
        <taxon>Terriglobia</taxon>
        <taxon>Terriglobales</taxon>
        <taxon>Acidobacteriaceae</taxon>
        <taxon>Edaphobacter</taxon>
    </lineage>
</organism>
<sequence length="101" mass="11406">MTRPWFNPRIPSLLRGSILVLVSLSISLLLSHFPHNHATMLLAIPALTATAGTIDTVRCLQGPWSFYHAGVILFVYMDLMALCMILFFLLYPYAHWITSSQ</sequence>
<keyword evidence="1" id="KW-0472">Membrane</keyword>
<protein>
    <submittedName>
        <fullName evidence="2">Uncharacterized protein</fullName>
    </submittedName>
</protein>
<accession>A0A3R9PCC4</accession>
<dbReference type="AlphaFoldDB" id="A0A3R9PCC4"/>
<name>A0A3R9PCC4_9BACT</name>
<feature type="transmembrane region" description="Helical" evidence="1">
    <location>
        <begin position="66"/>
        <end position="91"/>
    </location>
</feature>
<comment type="caution">
    <text evidence="2">The sequence shown here is derived from an EMBL/GenBank/DDBJ whole genome shotgun (WGS) entry which is preliminary data.</text>
</comment>
<evidence type="ECO:0000256" key="1">
    <source>
        <dbReference type="SAM" id="Phobius"/>
    </source>
</evidence>
<dbReference type="Proteomes" id="UP000269669">
    <property type="component" value="Unassembled WGS sequence"/>
</dbReference>
<dbReference type="OrthoDB" id="123443at2"/>
<keyword evidence="1" id="KW-1133">Transmembrane helix</keyword>